<dbReference type="Pfam" id="PF00072">
    <property type="entry name" value="Response_reg"/>
    <property type="match status" value="1"/>
</dbReference>
<keyword evidence="11" id="KW-1185">Reference proteome</keyword>
<evidence type="ECO:0000256" key="5">
    <source>
        <dbReference type="ARBA" id="ARBA00023163"/>
    </source>
</evidence>
<evidence type="ECO:0000259" key="8">
    <source>
        <dbReference type="PROSITE" id="PS50110"/>
    </source>
</evidence>
<dbReference type="InterPro" id="IPR001867">
    <property type="entry name" value="OmpR/PhoB-type_DNA-bd"/>
</dbReference>
<evidence type="ECO:0000256" key="4">
    <source>
        <dbReference type="ARBA" id="ARBA00023125"/>
    </source>
</evidence>
<dbReference type="PANTHER" id="PTHR48111:SF1">
    <property type="entry name" value="TWO-COMPONENT RESPONSE REGULATOR ORR33"/>
    <property type="match status" value="1"/>
</dbReference>
<dbReference type="Pfam" id="PF00486">
    <property type="entry name" value="Trans_reg_C"/>
    <property type="match status" value="1"/>
</dbReference>
<keyword evidence="3" id="KW-0805">Transcription regulation</keyword>
<dbReference type="SMART" id="SM00862">
    <property type="entry name" value="Trans_reg_C"/>
    <property type="match status" value="1"/>
</dbReference>
<dbReference type="RefSeq" id="WP_201634874.1">
    <property type="nucleotide sequence ID" value="NZ_JAEQNB010000003.1"/>
</dbReference>
<accession>A0ABS1JA52</accession>
<dbReference type="SMART" id="SM00448">
    <property type="entry name" value="REC"/>
    <property type="match status" value="1"/>
</dbReference>
<protein>
    <submittedName>
        <fullName evidence="10">Response regulator transcription factor</fullName>
    </submittedName>
</protein>
<dbReference type="Gene3D" id="6.10.250.690">
    <property type="match status" value="1"/>
</dbReference>
<dbReference type="Gene3D" id="3.40.50.2300">
    <property type="match status" value="1"/>
</dbReference>
<dbReference type="PROSITE" id="PS50110">
    <property type="entry name" value="RESPONSE_REGULATORY"/>
    <property type="match status" value="1"/>
</dbReference>
<organism evidence="10 11">
    <name type="scientific">Tumebacillus amylolyticus</name>
    <dbReference type="NCBI Taxonomy" id="2801339"/>
    <lineage>
        <taxon>Bacteria</taxon>
        <taxon>Bacillati</taxon>
        <taxon>Bacillota</taxon>
        <taxon>Bacilli</taxon>
        <taxon>Bacillales</taxon>
        <taxon>Alicyclobacillaceae</taxon>
        <taxon>Tumebacillus</taxon>
    </lineage>
</organism>
<keyword evidence="2" id="KW-0902">Two-component regulatory system</keyword>
<dbReference type="CDD" id="cd00383">
    <property type="entry name" value="trans_reg_C"/>
    <property type="match status" value="1"/>
</dbReference>
<evidence type="ECO:0000256" key="2">
    <source>
        <dbReference type="ARBA" id="ARBA00023012"/>
    </source>
</evidence>
<dbReference type="EMBL" id="JAEQNB010000003">
    <property type="protein sequence ID" value="MBL0387151.1"/>
    <property type="molecule type" value="Genomic_DNA"/>
</dbReference>
<reference evidence="10 11" key="1">
    <citation type="submission" date="2021-01" db="EMBL/GenBank/DDBJ databases">
        <title>Tumebacillus sp. strain ITR2 16S ribosomal RNA gene Genome sequencing and assembly.</title>
        <authorList>
            <person name="Kang M."/>
        </authorList>
    </citation>
    <scope>NUCLEOTIDE SEQUENCE [LARGE SCALE GENOMIC DNA]</scope>
    <source>
        <strain evidence="10 11">ITR2</strain>
    </source>
</reference>
<dbReference type="Gene3D" id="1.10.10.10">
    <property type="entry name" value="Winged helix-like DNA-binding domain superfamily/Winged helix DNA-binding domain"/>
    <property type="match status" value="1"/>
</dbReference>
<comment type="caution">
    <text evidence="10">The sequence shown here is derived from an EMBL/GenBank/DDBJ whole genome shotgun (WGS) entry which is preliminary data.</text>
</comment>
<proteinExistence type="predicted"/>
<sequence>MKQSTVILVVEDDESIALLMRLYLEKEGFEFVHATDGEEAIQLYRRLRPNLVVLDLMIPKIDGLAVCKQIRRDGPTPIIIVTARTQSQDKLIGFDLGADDYLGKPFDPPELVARVKAVLRRTQPTVAKQLRFEGLLIDLDHYTVEVEGEPLVLPPKEMDLLFFLASHPNQVFDREHILDKVWGAEYEGDNRTVDVHVKRLREKLERPNRTWGIRTVWGVGYKFEVQKP</sequence>
<keyword evidence="4 7" id="KW-0238">DNA-binding</keyword>
<dbReference type="InterPro" id="IPR036388">
    <property type="entry name" value="WH-like_DNA-bd_sf"/>
</dbReference>
<keyword evidence="5" id="KW-0804">Transcription</keyword>
<keyword evidence="1 6" id="KW-0597">Phosphoprotein</keyword>
<dbReference type="InterPro" id="IPR039420">
    <property type="entry name" value="WalR-like"/>
</dbReference>
<dbReference type="InterPro" id="IPR011006">
    <property type="entry name" value="CheY-like_superfamily"/>
</dbReference>
<evidence type="ECO:0000259" key="9">
    <source>
        <dbReference type="PROSITE" id="PS51755"/>
    </source>
</evidence>
<dbReference type="PANTHER" id="PTHR48111">
    <property type="entry name" value="REGULATOR OF RPOS"/>
    <property type="match status" value="1"/>
</dbReference>
<name>A0ABS1JA52_9BACL</name>
<evidence type="ECO:0000313" key="11">
    <source>
        <dbReference type="Proteomes" id="UP000602284"/>
    </source>
</evidence>
<gene>
    <name evidence="10" type="ORF">JJB07_10875</name>
</gene>
<feature type="modified residue" description="4-aspartylphosphate" evidence="6">
    <location>
        <position position="55"/>
    </location>
</feature>
<feature type="domain" description="Response regulatory" evidence="8">
    <location>
        <begin position="6"/>
        <end position="119"/>
    </location>
</feature>
<evidence type="ECO:0000256" key="3">
    <source>
        <dbReference type="ARBA" id="ARBA00023015"/>
    </source>
</evidence>
<dbReference type="PROSITE" id="PS51755">
    <property type="entry name" value="OMPR_PHOB"/>
    <property type="match status" value="1"/>
</dbReference>
<feature type="DNA-binding region" description="OmpR/PhoB-type" evidence="7">
    <location>
        <begin position="127"/>
        <end position="225"/>
    </location>
</feature>
<evidence type="ECO:0000313" key="10">
    <source>
        <dbReference type="EMBL" id="MBL0387151.1"/>
    </source>
</evidence>
<dbReference type="Proteomes" id="UP000602284">
    <property type="component" value="Unassembled WGS sequence"/>
</dbReference>
<feature type="domain" description="OmpR/PhoB-type" evidence="9">
    <location>
        <begin position="127"/>
        <end position="225"/>
    </location>
</feature>
<evidence type="ECO:0000256" key="1">
    <source>
        <dbReference type="ARBA" id="ARBA00022553"/>
    </source>
</evidence>
<dbReference type="InterPro" id="IPR001789">
    <property type="entry name" value="Sig_transdc_resp-reg_receiver"/>
</dbReference>
<evidence type="ECO:0000256" key="6">
    <source>
        <dbReference type="PROSITE-ProRule" id="PRU00169"/>
    </source>
</evidence>
<dbReference type="SUPFAM" id="SSF52172">
    <property type="entry name" value="CheY-like"/>
    <property type="match status" value="1"/>
</dbReference>
<evidence type="ECO:0000256" key="7">
    <source>
        <dbReference type="PROSITE-ProRule" id="PRU01091"/>
    </source>
</evidence>